<name>A0A3P9MX87_POERE</name>
<feature type="binding site" evidence="19">
    <location>
        <begin position="176"/>
        <end position="182"/>
    </location>
    <ligand>
        <name>GTP</name>
        <dbReference type="ChEBI" id="CHEBI:37565"/>
    </ligand>
</feature>
<evidence type="ECO:0000256" key="13">
    <source>
        <dbReference type="ARBA" id="ARBA00023224"/>
    </source>
</evidence>
<dbReference type="SMART" id="SM00275">
    <property type="entry name" value="G_alpha"/>
    <property type="match status" value="1"/>
</dbReference>
<feature type="binding site" evidence="19">
    <location>
        <begin position="201"/>
        <end position="205"/>
    </location>
    <ligand>
        <name>GTP</name>
        <dbReference type="ChEBI" id="CHEBI:37565"/>
    </ligand>
</feature>
<keyword evidence="13" id="KW-0807">Transducer</keyword>
<evidence type="ECO:0000256" key="1">
    <source>
        <dbReference type="ARBA" id="ARBA00004236"/>
    </source>
</evidence>
<comment type="catalytic activity">
    <reaction evidence="17">
        <text>GTP + H2O = GDP + phosphate + H(+)</text>
        <dbReference type="Rhea" id="RHEA:19669"/>
        <dbReference type="ChEBI" id="CHEBI:15377"/>
        <dbReference type="ChEBI" id="CHEBI:15378"/>
        <dbReference type="ChEBI" id="CHEBI:37565"/>
        <dbReference type="ChEBI" id="CHEBI:43474"/>
        <dbReference type="ChEBI" id="CHEBI:58189"/>
    </reaction>
    <physiologicalReaction direction="left-to-right" evidence="17">
        <dbReference type="Rhea" id="RHEA:19670"/>
    </physiologicalReaction>
</comment>
<keyword evidence="9 20" id="KW-0460">Magnesium</keyword>
<dbReference type="GO" id="GO:0007188">
    <property type="term" value="P:adenylate cyclase-modulating G protein-coupled receptor signaling pathway"/>
    <property type="evidence" value="ECO:0007669"/>
    <property type="project" value="InterPro"/>
</dbReference>
<dbReference type="GO" id="GO:0051430">
    <property type="term" value="F:corticotropin-releasing hormone receptor 1 binding"/>
    <property type="evidence" value="ECO:0007669"/>
    <property type="project" value="TreeGrafter"/>
</dbReference>
<dbReference type="SUPFAM" id="SSF47895">
    <property type="entry name" value="Transducin (alpha subunit), insertion domain"/>
    <property type="match status" value="1"/>
</dbReference>
<dbReference type="GO" id="GO:0003924">
    <property type="term" value="F:GTPase activity"/>
    <property type="evidence" value="ECO:0007669"/>
    <property type="project" value="InterPro"/>
</dbReference>
<evidence type="ECO:0000256" key="2">
    <source>
        <dbReference type="ARBA" id="ARBA00004635"/>
    </source>
</evidence>
<evidence type="ECO:0000256" key="5">
    <source>
        <dbReference type="ARBA" id="ARBA00022707"/>
    </source>
</evidence>
<dbReference type="FunFam" id="1.10.400.10:FF:000020">
    <property type="entry name" value="Guanine nucleotide-binding protein G(o) subunit alpha"/>
    <property type="match status" value="1"/>
</dbReference>
<evidence type="ECO:0000256" key="3">
    <source>
        <dbReference type="ARBA" id="ARBA00006628"/>
    </source>
</evidence>
<keyword evidence="8" id="KW-0378">Hydrolase</keyword>
<evidence type="ECO:0000256" key="4">
    <source>
        <dbReference type="ARBA" id="ARBA00022475"/>
    </source>
</evidence>
<reference evidence="21" key="2">
    <citation type="submission" date="2025-08" db="UniProtKB">
        <authorList>
            <consortium name="Ensembl"/>
        </authorList>
    </citation>
    <scope>IDENTIFICATION</scope>
    <source>
        <strain evidence="21">Guanapo</strain>
    </source>
</reference>
<dbReference type="Proteomes" id="UP000242638">
    <property type="component" value="Unassembled WGS sequence"/>
</dbReference>
<evidence type="ECO:0000256" key="16">
    <source>
        <dbReference type="ARBA" id="ARBA00045229"/>
    </source>
</evidence>
<dbReference type="Bgee" id="ENSPREG00000001394">
    <property type="expression patterns" value="Expressed in head"/>
</dbReference>
<dbReference type="GO" id="GO:0005834">
    <property type="term" value="C:heterotrimeric G-protein complex"/>
    <property type="evidence" value="ECO:0007669"/>
    <property type="project" value="TreeGrafter"/>
</dbReference>
<comment type="function">
    <text evidence="16">Guanine nucleotide-binding proteins (G proteins) function as transducers downstream of G protein-coupled receptors (GPCRs) in numerous signaling cascades. The alpha chain contains the guanine nucleotide binding site and alternates between an active, GTP-bound state and an inactive, GDP-bound state. Signaling by an activated GPCR promotes GDP release and GTP binding. The alpha subunit has a low GTPase activity that converts bound GTP to GDP, thereby terminating the signal. Both GDP release and GTP hydrolysis are modulated by numerous regulatory proteins. Signaling is mediated via effector proteins, such as adenylate cyclase. Inhibits adenylate cyclase activity, leading to decreased intracellular cAMP levels.</text>
</comment>
<dbReference type="InterPro" id="IPR027417">
    <property type="entry name" value="P-loop_NTPase"/>
</dbReference>
<feature type="binding site" evidence="19">
    <location>
        <position position="326"/>
    </location>
    <ligand>
        <name>GTP</name>
        <dbReference type="ChEBI" id="CHEBI:37565"/>
    </ligand>
</feature>
<keyword evidence="4" id="KW-1003">Cell membrane</keyword>
<comment type="subcellular location">
    <subcellularLocation>
        <location evidence="1">Cell membrane</location>
    </subcellularLocation>
    <subcellularLocation>
        <location evidence="2">Membrane</location>
        <topology evidence="2">Lipid-anchor</topology>
    </subcellularLocation>
</comment>
<keyword evidence="22" id="KW-1185">Reference proteome</keyword>
<dbReference type="CDD" id="cd00066">
    <property type="entry name" value="G-alpha"/>
    <property type="match status" value="1"/>
</dbReference>
<keyword evidence="6 20" id="KW-0479">Metal-binding</keyword>
<feature type="binding site" evidence="20">
    <location>
        <position position="47"/>
    </location>
    <ligand>
        <name>Mg(2+)</name>
        <dbReference type="ChEBI" id="CHEBI:18420"/>
    </ligand>
</feature>
<keyword evidence="7 19" id="KW-0547">Nucleotide-binding</keyword>
<evidence type="ECO:0000256" key="12">
    <source>
        <dbReference type="ARBA" id="ARBA00023139"/>
    </source>
</evidence>
<dbReference type="PROSITE" id="PS51882">
    <property type="entry name" value="G_ALPHA"/>
    <property type="match status" value="1"/>
</dbReference>
<keyword evidence="5" id="KW-0519">Myristate</keyword>
<dbReference type="GO" id="GO:0007212">
    <property type="term" value="P:G protein-coupled dopamine receptor signaling pathway"/>
    <property type="evidence" value="ECO:0007669"/>
    <property type="project" value="TreeGrafter"/>
</dbReference>
<keyword evidence="12" id="KW-0564">Palmitate</keyword>
<dbReference type="PRINTS" id="PR00318">
    <property type="entry name" value="GPROTEINA"/>
</dbReference>
<dbReference type="PANTHER" id="PTHR10218">
    <property type="entry name" value="GTP-BINDING PROTEIN ALPHA SUBUNIT"/>
    <property type="match status" value="1"/>
</dbReference>
<dbReference type="InterPro" id="IPR001019">
    <property type="entry name" value="Gprotein_alpha_su"/>
</dbReference>
<evidence type="ECO:0000256" key="18">
    <source>
        <dbReference type="ARBA" id="ARBA00050015"/>
    </source>
</evidence>
<dbReference type="AlphaFoldDB" id="A0A3P9MX87"/>
<evidence type="ECO:0000256" key="9">
    <source>
        <dbReference type="ARBA" id="ARBA00022842"/>
    </source>
</evidence>
<dbReference type="GO" id="GO:0031683">
    <property type="term" value="F:G-protein beta/gamma-subunit complex binding"/>
    <property type="evidence" value="ECO:0007669"/>
    <property type="project" value="InterPro"/>
</dbReference>
<dbReference type="GO" id="GO:0031852">
    <property type="term" value="F:mu-type opioid receptor binding"/>
    <property type="evidence" value="ECO:0007669"/>
    <property type="project" value="TreeGrafter"/>
</dbReference>
<evidence type="ECO:0000256" key="14">
    <source>
        <dbReference type="ARBA" id="ARBA00023288"/>
    </source>
</evidence>
<dbReference type="FunFam" id="3.40.50.300:FF:003559">
    <property type="entry name" value="Guanine nucleotide-binding protein G(i) subunit alpha-1"/>
    <property type="match status" value="1"/>
</dbReference>
<comment type="subunit">
    <text evidence="18">G proteins are composed of 3 units; alpha, beta and gamma. The alpha chain contains the guanine nucleotide binding site. Forms a complex with GNB1 and GNG3. Interacts with RGS14. Interacts with RGS16. Interacts with RGS19. Interacts (when palmitoylated) with ADGRG3.</text>
</comment>
<reference evidence="21" key="3">
    <citation type="submission" date="2025-09" db="UniProtKB">
        <authorList>
            <consortium name="Ensembl"/>
        </authorList>
    </citation>
    <scope>IDENTIFICATION</scope>
    <source>
        <strain evidence="21">Guanapo</strain>
    </source>
</reference>
<dbReference type="GO" id="GO:0005525">
    <property type="term" value="F:GTP binding"/>
    <property type="evidence" value="ECO:0007669"/>
    <property type="project" value="UniProtKB-KW"/>
</dbReference>
<dbReference type="Ensembl" id="ENSPRET00000001958.1">
    <property type="protein sequence ID" value="ENSPREP00000001914.1"/>
    <property type="gene ID" value="ENSPREG00000001394.1"/>
</dbReference>
<evidence type="ECO:0000256" key="7">
    <source>
        <dbReference type="ARBA" id="ARBA00022741"/>
    </source>
</evidence>
<reference evidence="22" key="1">
    <citation type="submission" date="2013-11" db="EMBL/GenBank/DDBJ databases">
        <title>The genomic landscape of the Guanapo guppy.</title>
        <authorList>
            <person name="Kuenstner A."/>
            <person name="Dreyer C."/>
        </authorList>
    </citation>
    <scope>NUCLEOTIDE SEQUENCE</scope>
    <source>
        <strain evidence="22">Guanapo</strain>
    </source>
</reference>
<comment type="similarity">
    <text evidence="3">Belongs to the G-alpha family. G(i/o/t/z) subfamily.</text>
</comment>
<keyword evidence="14" id="KW-0449">Lipoprotein</keyword>
<feature type="binding site" evidence="19">
    <location>
        <begin position="151"/>
        <end position="152"/>
    </location>
    <ligand>
        <name>GTP</name>
        <dbReference type="ChEBI" id="CHEBI:37565"/>
    </ligand>
</feature>
<dbReference type="Gene3D" id="1.10.400.10">
    <property type="entry name" value="GI Alpha 1, domain 2-like"/>
    <property type="match status" value="1"/>
</dbReference>
<dbReference type="OMA" id="TCAINTK"/>
<evidence type="ECO:0000256" key="11">
    <source>
        <dbReference type="ARBA" id="ARBA00023136"/>
    </source>
</evidence>
<dbReference type="FunFam" id="3.40.50.300:FF:000041">
    <property type="entry name" value="Guanine nucleotide-binding protein G(I) subunit alpha"/>
    <property type="match status" value="1"/>
</dbReference>
<dbReference type="STRING" id="8081.ENSPREP00000001914"/>
<accession>A0A3P9MX87</accession>
<evidence type="ECO:0000313" key="22">
    <source>
        <dbReference type="Proteomes" id="UP000242638"/>
    </source>
</evidence>
<dbReference type="InterPro" id="IPR001408">
    <property type="entry name" value="Gprotein_alpha_I"/>
</dbReference>
<evidence type="ECO:0000256" key="19">
    <source>
        <dbReference type="PIRSR" id="PIRSR601019-1"/>
    </source>
</evidence>
<evidence type="ECO:0000256" key="6">
    <source>
        <dbReference type="ARBA" id="ARBA00022723"/>
    </source>
</evidence>
<protein>
    <recommendedName>
        <fullName evidence="15">Guanine nucleotide-binding protein G(o) subunit alpha</fullName>
    </recommendedName>
</protein>
<dbReference type="PRINTS" id="PR00441">
    <property type="entry name" value="GPROTEINAI"/>
</dbReference>
<evidence type="ECO:0000256" key="17">
    <source>
        <dbReference type="ARBA" id="ARBA00049117"/>
    </source>
</evidence>
<feature type="binding site" evidence="20">
    <location>
        <position position="182"/>
    </location>
    <ligand>
        <name>Mg(2+)</name>
        <dbReference type="ChEBI" id="CHEBI:18420"/>
    </ligand>
</feature>
<dbReference type="Gene3D" id="3.40.50.300">
    <property type="entry name" value="P-loop containing nucleotide triphosphate hydrolases"/>
    <property type="match status" value="1"/>
</dbReference>
<evidence type="ECO:0000256" key="20">
    <source>
        <dbReference type="PIRSR" id="PIRSR601019-2"/>
    </source>
</evidence>
<organism evidence="21 22">
    <name type="scientific">Poecilia reticulata</name>
    <name type="common">Guppy</name>
    <name type="synonym">Acanthophacelus reticulatus</name>
    <dbReference type="NCBI Taxonomy" id="8081"/>
    <lineage>
        <taxon>Eukaryota</taxon>
        <taxon>Metazoa</taxon>
        <taxon>Chordata</taxon>
        <taxon>Craniata</taxon>
        <taxon>Vertebrata</taxon>
        <taxon>Euteleostomi</taxon>
        <taxon>Actinopterygii</taxon>
        <taxon>Neopterygii</taxon>
        <taxon>Teleostei</taxon>
        <taxon>Neoteleostei</taxon>
        <taxon>Acanthomorphata</taxon>
        <taxon>Ovalentaria</taxon>
        <taxon>Atherinomorphae</taxon>
        <taxon>Cyprinodontiformes</taxon>
        <taxon>Poeciliidae</taxon>
        <taxon>Poeciliinae</taxon>
        <taxon>Poecilia</taxon>
    </lineage>
</organism>
<evidence type="ECO:0000256" key="15">
    <source>
        <dbReference type="ARBA" id="ARBA00040796"/>
    </source>
</evidence>
<dbReference type="GeneTree" id="ENSGT00940000155883"/>
<dbReference type="Pfam" id="PF00503">
    <property type="entry name" value="G-alpha"/>
    <property type="match status" value="1"/>
</dbReference>
<dbReference type="GO" id="GO:0031821">
    <property type="term" value="F:G protein-coupled serotonin receptor binding"/>
    <property type="evidence" value="ECO:0007669"/>
    <property type="project" value="TreeGrafter"/>
</dbReference>
<sequence>MGCTLSAEERAALDRSKAIEKNLKEDGLVAAKDVKLLLLGGGESGKSTIVKQMKIIHEDGFSGDDVKQYKPVVYSNTIQSLAAILRAMDSLTIEFGDKDRKADAKLVCDVVSRMEDTEPYSAELLAAMKRLWADPGTQECFNRAREYQLNDSAQYYLDSLDRIGAADYQPTEQDILRTRVKTTGIVETHFTFKNLHFRLFDVGGQRSERKKWIHCFEDVTAIIFCVALSGYDQVLHEDETTNRMHESLMLFDSICNNKFFIDTSIILFLNKKDLFAEKIKKSPLTICFPEYTGANTYEDATAYIQVQFESKNRSPNKEIYCHLTCATDTGNIQVCPLGLALMKERILLSRAAAGCCPSASHSFKKQRETLVPTI</sequence>
<dbReference type="GO" id="GO:0046872">
    <property type="term" value="F:metal ion binding"/>
    <property type="evidence" value="ECO:0007669"/>
    <property type="project" value="UniProtKB-KW"/>
</dbReference>
<feature type="binding site" evidence="19">
    <location>
        <begin position="43"/>
        <end position="48"/>
    </location>
    <ligand>
        <name>GTP</name>
        <dbReference type="ChEBI" id="CHEBI:37565"/>
    </ligand>
</feature>
<keyword evidence="11" id="KW-0472">Membrane</keyword>
<proteinExistence type="inferred from homology"/>
<dbReference type="GO" id="GO:0005737">
    <property type="term" value="C:cytoplasm"/>
    <property type="evidence" value="ECO:0007669"/>
    <property type="project" value="TreeGrafter"/>
</dbReference>
<keyword evidence="10 19" id="KW-0342">GTP-binding</keyword>
<feature type="binding site" evidence="19">
    <location>
        <begin position="270"/>
        <end position="273"/>
    </location>
    <ligand>
        <name>GTP</name>
        <dbReference type="ChEBI" id="CHEBI:37565"/>
    </ligand>
</feature>
<evidence type="ECO:0000256" key="8">
    <source>
        <dbReference type="ARBA" id="ARBA00022801"/>
    </source>
</evidence>
<evidence type="ECO:0000313" key="21">
    <source>
        <dbReference type="Ensembl" id="ENSPREP00000001914.1"/>
    </source>
</evidence>
<evidence type="ECO:0000256" key="10">
    <source>
        <dbReference type="ARBA" id="ARBA00023134"/>
    </source>
</evidence>
<dbReference type="InterPro" id="IPR011025">
    <property type="entry name" value="GproteinA_insert"/>
</dbReference>
<dbReference type="PANTHER" id="PTHR10218:SF361">
    <property type="entry name" value="GUANINE NUCLEOTIDE-BINDING PROTEIN G(O) SUBUNIT ALPHA"/>
    <property type="match status" value="1"/>
</dbReference>
<dbReference type="SUPFAM" id="SSF52540">
    <property type="entry name" value="P-loop containing nucleoside triphosphate hydrolases"/>
    <property type="match status" value="1"/>
</dbReference>